<accession>A0AB72WZ04</accession>
<evidence type="ECO:0000256" key="1">
    <source>
        <dbReference type="SAM" id="MobiDB-lite"/>
    </source>
</evidence>
<dbReference type="SUPFAM" id="SSF53474">
    <property type="entry name" value="alpha/beta-Hydrolases"/>
    <property type="match status" value="1"/>
</dbReference>
<dbReference type="InterPro" id="IPR029058">
    <property type="entry name" value="AB_hydrolase_fold"/>
</dbReference>
<protein>
    <recommendedName>
        <fullName evidence="4">Lysophospholipase</fullName>
    </recommendedName>
</protein>
<dbReference type="Gene3D" id="3.40.50.1820">
    <property type="entry name" value="alpha/beta hydrolase"/>
    <property type="match status" value="1"/>
</dbReference>
<dbReference type="Pfam" id="PF03583">
    <property type="entry name" value="LIP"/>
    <property type="match status" value="1"/>
</dbReference>
<comment type="caution">
    <text evidence="2">The sequence shown here is derived from an EMBL/GenBank/DDBJ whole genome shotgun (WGS) entry which is preliminary data.</text>
</comment>
<gene>
    <name evidence="2" type="ORF">R16034_00989</name>
</gene>
<evidence type="ECO:0000313" key="2">
    <source>
        <dbReference type="EMBL" id="CAJ0738145.1"/>
    </source>
</evidence>
<organism evidence="2 3">
    <name type="scientific">Ralstonia edaphi</name>
    <dbReference type="NCBI Taxonomy" id="3058599"/>
    <lineage>
        <taxon>Bacteria</taxon>
        <taxon>Pseudomonadati</taxon>
        <taxon>Pseudomonadota</taxon>
        <taxon>Betaproteobacteria</taxon>
        <taxon>Burkholderiales</taxon>
        <taxon>Burkholderiaceae</taxon>
        <taxon>Ralstonia</taxon>
    </lineage>
</organism>
<dbReference type="Proteomes" id="UP001189225">
    <property type="component" value="Unassembled WGS sequence"/>
</dbReference>
<sequence length="466" mass="49754">MSRDADEAIVLSPPTTSDNAGGRIDQPRRSFIVQAGLLSAALWGTSAGAVGTRSAARIARSVIDRSCRVSGQRLDDLVAKAYPLFNKPAILPTFDASRDGARFDVDLHRIVTHTVVPETGERLRVSGLLAVPVGVKGELPLVSWQHGTILSFDQVPSNLTLLADPAYELTDAADSLETLFNVHRFAARGYAVVAADYVGKGPFRDGRGEGYAVKGVSTRTCLDILAAGQQAMRTLGLRPSKRFLHGWSQGALNTQWLHQALRSQSLPVTGTAVASPFNDLNEAWSFWAGAQTFPLPAGVASYPALPGWISLCMIVALGSYELQYGLGGLLQAAVQPQYRDMAKQYWQDYKLDTAAAQGIPTGAQLLVPGFFDRATDERNSAFLRHLAANRASYWHYDAPIRFHYGLADEAIHPAMVGRALSAGGALAGGVAVPGGSHRGTFLAGLYGGPSTLDGAQNIPQWFASLG</sequence>
<dbReference type="EMBL" id="CATWHI010000001">
    <property type="protein sequence ID" value="CAJ0738145.1"/>
    <property type="molecule type" value="Genomic_DNA"/>
</dbReference>
<proteinExistence type="predicted"/>
<evidence type="ECO:0000313" key="3">
    <source>
        <dbReference type="Proteomes" id="UP001189225"/>
    </source>
</evidence>
<keyword evidence="3" id="KW-1185">Reference proteome</keyword>
<evidence type="ECO:0008006" key="4">
    <source>
        <dbReference type="Google" id="ProtNLM"/>
    </source>
</evidence>
<name>A0AB72WZ04_9RALS</name>
<dbReference type="RefSeq" id="WP_316898968.1">
    <property type="nucleotide sequence ID" value="NZ_CATWHI010000001.1"/>
</dbReference>
<feature type="region of interest" description="Disordered" evidence="1">
    <location>
        <begin position="1"/>
        <end position="24"/>
    </location>
</feature>
<dbReference type="GO" id="GO:0004806">
    <property type="term" value="F:triacylglycerol lipase activity"/>
    <property type="evidence" value="ECO:0007669"/>
    <property type="project" value="InterPro"/>
</dbReference>
<dbReference type="AlphaFoldDB" id="A0AB72WZ04"/>
<dbReference type="InterPro" id="IPR005152">
    <property type="entry name" value="Lipase_secreted"/>
</dbReference>
<reference evidence="2 3" key="1">
    <citation type="submission" date="2023-07" db="EMBL/GenBank/DDBJ databases">
        <authorList>
            <person name="Peeters C."/>
        </authorList>
    </citation>
    <scope>NUCLEOTIDE SEQUENCE [LARGE SCALE GENOMIC DNA]</scope>
    <source>
        <strain evidence="2 3">R-16034</strain>
    </source>
</reference>
<dbReference type="GO" id="GO:0016042">
    <property type="term" value="P:lipid catabolic process"/>
    <property type="evidence" value="ECO:0007669"/>
    <property type="project" value="InterPro"/>
</dbReference>